<dbReference type="WBParaSite" id="Pan_g13101.t1">
    <property type="protein sequence ID" value="Pan_g13101.t1"/>
    <property type="gene ID" value="Pan_g13101"/>
</dbReference>
<protein>
    <submittedName>
        <fullName evidence="4">TIL domain-containing protein</fullName>
    </submittedName>
</protein>
<dbReference type="Proteomes" id="UP000492821">
    <property type="component" value="Unassembled WGS sequence"/>
</dbReference>
<proteinExistence type="predicted"/>
<feature type="chain" id="PRO_5029018050" evidence="2">
    <location>
        <begin position="20"/>
        <end position="78"/>
    </location>
</feature>
<reference evidence="3" key="1">
    <citation type="journal article" date="2013" name="Genetics">
        <title>The draft genome and transcriptome of Panagrellus redivivus are shaped by the harsh demands of a free-living lifestyle.</title>
        <authorList>
            <person name="Srinivasan J."/>
            <person name="Dillman A.R."/>
            <person name="Macchietto M.G."/>
            <person name="Heikkinen L."/>
            <person name="Lakso M."/>
            <person name="Fracchia K.M."/>
            <person name="Antoshechkin I."/>
            <person name="Mortazavi A."/>
            <person name="Wong G."/>
            <person name="Sternberg P.W."/>
        </authorList>
    </citation>
    <scope>NUCLEOTIDE SEQUENCE [LARGE SCALE GENOMIC DNA]</scope>
    <source>
        <strain evidence="3">MT8872</strain>
    </source>
</reference>
<keyword evidence="1" id="KW-0722">Serine protease inhibitor</keyword>
<sequence>MSALYIILVVLLLATAVTMQNPPICNKYERIEFCTKGEATCEQRVPRGGKPCWNKVLACHCRPNLYRRNGKCVPASKC</sequence>
<evidence type="ECO:0000256" key="2">
    <source>
        <dbReference type="SAM" id="SignalP"/>
    </source>
</evidence>
<dbReference type="InterPro" id="IPR036084">
    <property type="entry name" value="Ser_inhib-like_sf"/>
</dbReference>
<dbReference type="AlphaFoldDB" id="A0A7E4UUT0"/>
<accession>A0A7E4UUT0</accession>
<keyword evidence="3" id="KW-1185">Reference proteome</keyword>
<dbReference type="GO" id="GO:0004867">
    <property type="term" value="F:serine-type endopeptidase inhibitor activity"/>
    <property type="evidence" value="ECO:0007669"/>
    <property type="project" value="UniProtKB-KW"/>
</dbReference>
<keyword evidence="1" id="KW-0646">Protease inhibitor</keyword>
<dbReference type="SUPFAM" id="SSF57567">
    <property type="entry name" value="Serine protease inhibitors"/>
    <property type="match status" value="1"/>
</dbReference>
<feature type="signal peptide" evidence="2">
    <location>
        <begin position="1"/>
        <end position="19"/>
    </location>
</feature>
<name>A0A7E4UUT0_PANRE</name>
<dbReference type="Gene3D" id="2.10.25.10">
    <property type="entry name" value="Laminin"/>
    <property type="match status" value="1"/>
</dbReference>
<reference evidence="4" key="2">
    <citation type="submission" date="2020-10" db="UniProtKB">
        <authorList>
            <consortium name="WormBaseParasite"/>
        </authorList>
    </citation>
    <scope>IDENTIFICATION</scope>
</reference>
<organism evidence="3 4">
    <name type="scientific">Panagrellus redivivus</name>
    <name type="common">Microworm</name>
    <dbReference type="NCBI Taxonomy" id="6233"/>
    <lineage>
        <taxon>Eukaryota</taxon>
        <taxon>Metazoa</taxon>
        <taxon>Ecdysozoa</taxon>
        <taxon>Nematoda</taxon>
        <taxon>Chromadorea</taxon>
        <taxon>Rhabditida</taxon>
        <taxon>Tylenchina</taxon>
        <taxon>Panagrolaimomorpha</taxon>
        <taxon>Panagrolaimoidea</taxon>
        <taxon>Panagrolaimidae</taxon>
        <taxon>Panagrellus</taxon>
    </lineage>
</organism>
<evidence type="ECO:0000313" key="4">
    <source>
        <dbReference type="WBParaSite" id="Pan_g13101.t1"/>
    </source>
</evidence>
<keyword evidence="2" id="KW-0732">Signal</keyword>
<evidence type="ECO:0000256" key="1">
    <source>
        <dbReference type="ARBA" id="ARBA00022900"/>
    </source>
</evidence>
<evidence type="ECO:0000313" key="3">
    <source>
        <dbReference type="Proteomes" id="UP000492821"/>
    </source>
</evidence>